<dbReference type="Proteomes" id="UP001565368">
    <property type="component" value="Unassembled WGS sequence"/>
</dbReference>
<dbReference type="GeneID" id="95984354"/>
<feature type="region of interest" description="Disordered" evidence="1">
    <location>
        <begin position="82"/>
        <end position="148"/>
    </location>
</feature>
<dbReference type="RefSeq" id="XP_069209273.1">
    <property type="nucleotide sequence ID" value="XM_069351855.1"/>
</dbReference>
<proteinExistence type="predicted"/>
<protein>
    <recommendedName>
        <fullName evidence="4">NADH dehydrogenase [ubiquinone] 1 beta subcomplex subunit 11, mitochondrial</fullName>
    </recommendedName>
</protein>
<gene>
    <name evidence="2" type="ORF">Q8F55_003311</name>
</gene>
<reference evidence="2 3" key="1">
    <citation type="submission" date="2023-08" db="EMBL/GenBank/DDBJ databases">
        <title>Annotated Genome Sequence of Vanrija albida AlHP1.</title>
        <authorList>
            <person name="Herzog R."/>
        </authorList>
    </citation>
    <scope>NUCLEOTIDE SEQUENCE [LARGE SCALE GENOMIC DNA]</scope>
    <source>
        <strain evidence="2 3">AlHP1</strain>
    </source>
</reference>
<sequence>MNRLPRPLLPAPLRAAARPVALPRRLPQAARRSAYWQSKRDWWRRYAWEVDLDTPMLPLAVLEVCIIGWVVYDARRRKKKNEPEVNAYGDVVARDGEEQTYTAPPAPPPPRDPAPPAEPWNPKSVPPEERTRPPHGHPAIEWSLLEDE</sequence>
<evidence type="ECO:0000256" key="1">
    <source>
        <dbReference type="SAM" id="MobiDB-lite"/>
    </source>
</evidence>
<dbReference type="EMBL" id="JBBXJM010000003">
    <property type="protein sequence ID" value="KAL1409329.1"/>
    <property type="molecule type" value="Genomic_DNA"/>
</dbReference>
<evidence type="ECO:0000313" key="2">
    <source>
        <dbReference type="EMBL" id="KAL1409329.1"/>
    </source>
</evidence>
<accession>A0ABR3Q3L9</accession>
<evidence type="ECO:0008006" key="4">
    <source>
        <dbReference type="Google" id="ProtNLM"/>
    </source>
</evidence>
<feature type="compositionally biased region" description="Pro residues" evidence="1">
    <location>
        <begin position="104"/>
        <end position="119"/>
    </location>
</feature>
<organism evidence="2 3">
    <name type="scientific">Vanrija albida</name>
    <dbReference type="NCBI Taxonomy" id="181172"/>
    <lineage>
        <taxon>Eukaryota</taxon>
        <taxon>Fungi</taxon>
        <taxon>Dikarya</taxon>
        <taxon>Basidiomycota</taxon>
        <taxon>Agaricomycotina</taxon>
        <taxon>Tremellomycetes</taxon>
        <taxon>Trichosporonales</taxon>
        <taxon>Trichosporonaceae</taxon>
        <taxon>Vanrija</taxon>
    </lineage>
</organism>
<evidence type="ECO:0000313" key="3">
    <source>
        <dbReference type="Proteomes" id="UP001565368"/>
    </source>
</evidence>
<keyword evidence="3" id="KW-1185">Reference proteome</keyword>
<name>A0ABR3Q3L9_9TREE</name>
<comment type="caution">
    <text evidence="2">The sequence shown here is derived from an EMBL/GenBank/DDBJ whole genome shotgun (WGS) entry which is preliminary data.</text>
</comment>